<evidence type="ECO:0000313" key="3">
    <source>
        <dbReference type="Proteomes" id="UP001497392"/>
    </source>
</evidence>
<proteinExistence type="predicted"/>
<evidence type="ECO:0000256" key="1">
    <source>
        <dbReference type="SAM" id="MobiDB-lite"/>
    </source>
</evidence>
<comment type="caution">
    <text evidence="2">The sequence shown here is derived from an EMBL/GenBank/DDBJ whole genome shotgun (WGS) entry which is preliminary data.</text>
</comment>
<evidence type="ECO:0000313" key="2">
    <source>
        <dbReference type="EMBL" id="CAL5221211.1"/>
    </source>
</evidence>
<accession>A0ABP1FQJ0</accession>
<dbReference type="PANTHER" id="PTHR33639">
    <property type="entry name" value="THIOL-DISULFIDE OXIDOREDUCTASE DCC"/>
    <property type="match status" value="1"/>
</dbReference>
<name>A0ABP1FQJ0_9CHLO</name>
<dbReference type="InterPro" id="IPR007263">
    <property type="entry name" value="DCC1-like"/>
</dbReference>
<keyword evidence="3" id="KW-1185">Reference proteome</keyword>
<dbReference type="EMBL" id="CAXHTA020000005">
    <property type="protein sequence ID" value="CAL5221211.1"/>
    <property type="molecule type" value="Genomic_DNA"/>
</dbReference>
<gene>
    <name evidence="2" type="primary">g3360</name>
    <name evidence="2" type="ORF">VP750_LOCUS2870</name>
</gene>
<organism evidence="2 3">
    <name type="scientific">Coccomyxa viridis</name>
    <dbReference type="NCBI Taxonomy" id="1274662"/>
    <lineage>
        <taxon>Eukaryota</taxon>
        <taxon>Viridiplantae</taxon>
        <taxon>Chlorophyta</taxon>
        <taxon>core chlorophytes</taxon>
        <taxon>Trebouxiophyceae</taxon>
        <taxon>Trebouxiophyceae incertae sedis</taxon>
        <taxon>Coccomyxaceae</taxon>
        <taxon>Coccomyxa</taxon>
    </lineage>
</organism>
<dbReference type="PANTHER" id="PTHR33639:SF2">
    <property type="entry name" value="DUF393 DOMAIN-CONTAINING PROTEIN"/>
    <property type="match status" value="1"/>
</dbReference>
<dbReference type="Pfam" id="PF04134">
    <property type="entry name" value="DCC1-like"/>
    <property type="match status" value="1"/>
</dbReference>
<dbReference type="InterPro" id="IPR052927">
    <property type="entry name" value="DCC_oxidoreductase"/>
</dbReference>
<sequence>MNTSLSHKIAVSSPSVLPGSRLQKGNAAPRSKHVRTTCRNTLASSSVDAAAIFSTDKRPVILFDGVCNLCNNGVRTAVFNDPQKRFRLAALQSNTGRALQQRCGRQPDDLSSIVLVTPDAFHIKSEAILKIGQGLRQPFPVLATPLLVVPLPLRDGIYDQIANNRYSFFGKRDVCQLRPDNQKHADRFLA</sequence>
<dbReference type="Proteomes" id="UP001497392">
    <property type="component" value="Unassembled WGS sequence"/>
</dbReference>
<protein>
    <submittedName>
        <fullName evidence="2">G3360 protein</fullName>
    </submittedName>
</protein>
<feature type="region of interest" description="Disordered" evidence="1">
    <location>
        <begin position="1"/>
        <end position="35"/>
    </location>
</feature>
<reference evidence="2 3" key="1">
    <citation type="submission" date="2024-06" db="EMBL/GenBank/DDBJ databases">
        <authorList>
            <person name="Kraege A."/>
            <person name="Thomma B."/>
        </authorList>
    </citation>
    <scope>NUCLEOTIDE SEQUENCE [LARGE SCALE GENOMIC DNA]</scope>
</reference>